<dbReference type="Gene3D" id="3.40.1190.20">
    <property type="match status" value="1"/>
</dbReference>
<comment type="similarity">
    <text evidence="12">Belongs to the carbohydrate kinase PfkB family. Ribokinase subfamily.</text>
</comment>
<evidence type="ECO:0000313" key="16">
    <source>
        <dbReference type="Proteomes" id="UP000276526"/>
    </source>
</evidence>
<accession>A0A426PYP3</accession>
<dbReference type="RefSeq" id="WP_125173234.1">
    <property type="nucleotide sequence ID" value="NZ_JAPJOD010000024.1"/>
</dbReference>
<dbReference type="PANTHER" id="PTHR10584">
    <property type="entry name" value="SUGAR KINASE"/>
    <property type="match status" value="1"/>
</dbReference>
<comment type="cofactor">
    <cofactor evidence="12">
        <name>Mg(2+)</name>
        <dbReference type="ChEBI" id="CHEBI:18420"/>
    </cofactor>
    <text evidence="12">Requires a divalent cation, most likely magnesium in vivo, as an electrophilic catalyst to aid phosphoryl group transfer. It is the chelate of the metal and the nucleotide that is the actual substrate.</text>
</comment>
<feature type="binding site" evidence="12">
    <location>
        <position position="344"/>
    </location>
    <ligand>
        <name>K(+)</name>
        <dbReference type="ChEBI" id="CHEBI:29103"/>
    </ligand>
</feature>
<proteinExistence type="inferred from homology"/>
<keyword evidence="10 12" id="KW-0630">Potassium</keyword>
<dbReference type="PRINTS" id="PR00990">
    <property type="entry name" value="RIBOKINASE"/>
</dbReference>
<keyword evidence="8 12" id="KW-0067">ATP-binding</keyword>
<feature type="binding site" evidence="12">
    <location>
        <position position="335"/>
    </location>
    <ligand>
        <name>K(+)</name>
        <dbReference type="ChEBI" id="CHEBI:29103"/>
    </ligand>
</feature>
<feature type="binding site" evidence="12">
    <location>
        <position position="338"/>
    </location>
    <ligand>
        <name>K(+)</name>
        <dbReference type="ChEBI" id="CHEBI:29103"/>
    </ligand>
</feature>
<comment type="activity regulation">
    <text evidence="12">Activated by a monovalent cation that binds near, but not in, the active site. The most likely occupant of the site in vivo is potassium. Ion binding induces a conformational change that may alter substrate affinity.</text>
</comment>
<evidence type="ECO:0000256" key="6">
    <source>
        <dbReference type="ARBA" id="ARBA00022741"/>
    </source>
</evidence>
<feature type="binding site" evidence="12">
    <location>
        <position position="176"/>
    </location>
    <ligand>
        <name>substrate</name>
    </ligand>
</feature>
<evidence type="ECO:0000256" key="2">
    <source>
        <dbReference type="ARBA" id="ARBA00012035"/>
    </source>
</evidence>
<dbReference type="GO" id="GO:0004747">
    <property type="term" value="F:ribokinase activity"/>
    <property type="evidence" value="ECO:0007669"/>
    <property type="project" value="UniProtKB-UniRule"/>
</dbReference>
<feature type="binding site" evidence="12">
    <location>
        <position position="340"/>
    </location>
    <ligand>
        <name>K(+)</name>
        <dbReference type="ChEBI" id="CHEBI:29103"/>
    </ligand>
</feature>
<feature type="binding site" evidence="12">
    <location>
        <begin position="304"/>
        <end position="305"/>
    </location>
    <ligand>
        <name>ATP</name>
        <dbReference type="ChEBI" id="CHEBI:30616"/>
    </ligand>
</feature>
<evidence type="ECO:0000256" key="7">
    <source>
        <dbReference type="ARBA" id="ARBA00022777"/>
    </source>
</evidence>
<dbReference type="Proteomes" id="UP000276526">
    <property type="component" value="Unassembled WGS sequence"/>
</dbReference>
<dbReference type="InterPro" id="IPR002173">
    <property type="entry name" value="Carboh/pur_kinase_PfkB_CS"/>
</dbReference>
<dbReference type="GO" id="GO:0019303">
    <property type="term" value="P:D-ribose catabolic process"/>
    <property type="evidence" value="ECO:0007669"/>
    <property type="project" value="UniProtKB-UniRule"/>
</dbReference>
<dbReference type="SUPFAM" id="SSF53613">
    <property type="entry name" value="Ribokinase-like"/>
    <property type="match status" value="1"/>
</dbReference>
<comment type="caution">
    <text evidence="12">Lacks conserved residue(s) required for the propagation of feature annotation.</text>
</comment>
<keyword evidence="4 12" id="KW-0808">Transferase</keyword>
<evidence type="ECO:0000256" key="10">
    <source>
        <dbReference type="ARBA" id="ARBA00022958"/>
    </source>
</evidence>
<evidence type="ECO:0000256" key="9">
    <source>
        <dbReference type="ARBA" id="ARBA00022842"/>
    </source>
</evidence>
<keyword evidence="11 12" id="KW-0119">Carbohydrate metabolism</keyword>
<feature type="active site" description="Proton acceptor" evidence="12">
    <location>
        <position position="305"/>
    </location>
</feature>
<keyword evidence="7 12" id="KW-0418">Kinase</keyword>
<evidence type="ECO:0000259" key="14">
    <source>
        <dbReference type="Pfam" id="PF00294"/>
    </source>
</evidence>
<evidence type="ECO:0000256" key="4">
    <source>
        <dbReference type="ARBA" id="ARBA00022679"/>
    </source>
</evidence>
<dbReference type="InterPro" id="IPR029056">
    <property type="entry name" value="Ribokinase-like"/>
</dbReference>
<evidence type="ECO:0000256" key="8">
    <source>
        <dbReference type="ARBA" id="ARBA00022840"/>
    </source>
</evidence>
<keyword evidence="6 12" id="KW-0547">Nucleotide-binding</keyword>
<dbReference type="HAMAP" id="MF_01987">
    <property type="entry name" value="Ribokinase"/>
    <property type="match status" value="1"/>
</dbReference>
<feature type="binding site" evidence="12">
    <location>
        <position position="299"/>
    </location>
    <ligand>
        <name>K(+)</name>
        <dbReference type="ChEBI" id="CHEBI:29103"/>
    </ligand>
</feature>
<feature type="domain" description="Carbohydrate kinase PfkB" evidence="14">
    <location>
        <begin position="38"/>
        <end position="344"/>
    </location>
</feature>
<feature type="binding site" evidence="12">
    <location>
        <begin position="269"/>
        <end position="274"/>
    </location>
    <ligand>
        <name>ATP</name>
        <dbReference type="ChEBI" id="CHEBI:30616"/>
    </ligand>
</feature>
<comment type="caution">
    <text evidence="15">The sequence shown here is derived from an EMBL/GenBank/DDBJ whole genome shotgun (WGS) entry which is preliminary data.</text>
</comment>
<feature type="binding site" evidence="12">
    <location>
        <begin position="73"/>
        <end position="77"/>
    </location>
    <ligand>
        <name>substrate</name>
    </ligand>
</feature>
<dbReference type="Pfam" id="PF00294">
    <property type="entry name" value="PfkB"/>
    <property type="match status" value="1"/>
</dbReference>
<sequence>MSRESSPRPAGTTGDPATPRPAGTTGDPATPRPTGPTVVVCGTVNIDTFVGLETFPRPGETVIGRQGLRSLGGKGANQAVACARMGVHTVLLASVGSDPLGDSALADLRGHGVDVTHVRRVAEPTGQAFIMNDRAGENIIVVTSGANEATDPRDSVGTVGTLREQGSVPVVLAQGELTPEHSVRIPGLLAEGTRLVLNLAPVTTRDAGLLAAADPLIVNEHEAADLLGADAATAGGGAAGGAADGGSAGGDADGLARGLAGLARSVIITLGAEGAVVLDPRTAPDPVHVPAPQVSDVVDTTGAGDAFCGTLAAAVAEGEGLVDAARLAVAAGSLAVRARGAAASYADGAEVRASAVGG</sequence>
<gene>
    <name evidence="12" type="primary">rbsK</name>
    <name evidence="15" type="ORF">CXF48_06505</name>
</gene>
<dbReference type="EMBL" id="PQNK01000009">
    <property type="protein sequence ID" value="RRO86506.1"/>
    <property type="molecule type" value="Genomic_DNA"/>
</dbReference>
<evidence type="ECO:0000256" key="13">
    <source>
        <dbReference type="SAM" id="MobiDB-lite"/>
    </source>
</evidence>
<dbReference type="GO" id="GO:0005524">
    <property type="term" value="F:ATP binding"/>
    <property type="evidence" value="ECO:0007669"/>
    <property type="project" value="UniProtKB-UniRule"/>
</dbReference>
<dbReference type="CDD" id="cd01174">
    <property type="entry name" value="ribokinase"/>
    <property type="match status" value="1"/>
</dbReference>
<feature type="binding site" evidence="12">
    <location>
        <position position="301"/>
    </location>
    <ligand>
        <name>K(+)</name>
        <dbReference type="ChEBI" id="CHEBI:29103"/>
    </ligand>
</feature>
<organism evidence="15 16">
    <name type="scientific">Corynebacterium bovis</name>
    <dbReference type="NCBI Taxonomy" id="36808"/>
    <lineage>
        <taxon>Bacteria</taxon>
        <taxon>Bacillati</taxon>
        <taxon>Actinomycetota</taxon>
        <taxon>Actinomycetes</taxon>
        <taxon>Mycobacteriales</taxon>
        <taxon>Corynebacteriaceae</taxon>
        <taxon>Corynebacterium</taxon>
    </lineage>
</organism>
<feature type="binding site" evidence="12">
    <location>
        <position position="305"/>
    </location>
    <ligand>
        <name>substrate</name>
    </ligand>
</feature>
<dbReference type="GO" id="GO:0046872">
    <property type="term" value="F:metal ion binding"/>
    <property type="evidence" value="ECO:0007669"/>
    <property type="project" value="UniProtKB-KW"/>
</dbReference>
<keyword evidence="9 12" id="KW-0460">Magnesium</keyword>
<feature type="region of interest" description="Disordered" evidence="13">
    <location>
        <begin position="1"/>
        <end position="36"/>
    </location>
</feature>
<reference evidence="15 16" key="1">
    <citation type="submission" date="2018-01" db="EMBL/GenBank/DDBJ databases">
        <title>Twenty Corynebacterium bovis Genomes.</title>
        <authorList>
            <person name="Gulvik C.A."/>
        </authorList>
    </citation>
    <scope>NUCLEOTIDE SEQUENCE [LARGE SCALE GENOMIC DNA]</scope>
    <source>
        <strain evidence="15 16">F6900</strain>
    </source>
</reference>
<comment type="catalytic activity">
    <reaction evidence="12">
        <text>D-ribose + ATP = D-ribose 5-phosphate + ADP + H(+)</text>
        <dbReference type="Rhea" id="RHEA:13697"/>
        <dbReference type="ChEBI" id="CHEBI:15378"/>
        <dbReference type="ChEBI" id="CHEBI:30616"/>
        <dbReference type="ChEBI" id="CHEBI:47013"/>
        <dbReference type="ChEBI" id="CHEBI:78346"/>
        <dbReference type="ChEBI" id="CHEBI:456216"/>
        <dbReference type="EC" id="2.7.1.15"/>
    </reaction>
</comment>
<comment type="subunit">
    <text evidence="12">Homodimer.</text>
</comment>
<dbReference type="InterPro" id="IPR011877">
    <property type="entry name" value="Ribokinase"/>
</dbReference>
<comment type="subcellular location">
    <subcellularLocation>
        <location evidence="12">Cytoplasm</location>
    </subcellularLocation>
</comment>
<dbReference type="InterPro" id="IPR002139">
    <property type="entry name" value="Ribo/fructo_kinase"/>
</dbReference>
<dbReference type="EC" id="2.7.1.15" evidence="2 12"/>
<evidence type="ECO:0000256" key="1">
    <source>
        <dbReference type="ARBA" id="ARBA00005380"/>
    </source>
</evidence>
<evidence type="ECO:0000256" key="3">
    <source>
        <dbReference type="ARBA" id="ARBA00016943"/>
    </source>
</evidence>
<comment type="similarity">
    <text evidence="1">Belongs to the carbohydrate kinase pfkB family.</text>
</comment>
<dbReference type="InterPro" id="IPR011611">
    <property type="entry name" value="PfkB_dom"/>
</dbReference>
<name>A0A426PYP3_9CORY</name>
<feature type="binding site" evidence="12">
    <location>
        <position position="219"/>
    </location>
    <ligand>
        <name>ATP</name>
        <dbReference type="ChEBI" id="CHEBI:30616"/>
    </ligand>
</feature>
<evidence type="ECO:0000256" key="5">
    <source>
        <dbReference type="ARBA" id="ARBA00022723"/>
    </source>
</evidence>
<evidence type="ECO:0000256" key="12">
    <source>
        <dbReference type="HAMAP-Rule" id="MF_01987"/>
    </source>
</evidence>
<comment type="function">
    <text evidence="12">Catalyzes the phosphorylation of ribose at O-5 in a reaction requiring ATP and magnesium. The resulting D-ribose-5-phosphate can then be used either for sythesis of nucleotides, histidine, and tryptophan, or as a component of the pentose phosphate pathway.</text>
</comment>
<dbReference type="PROSITE" id="PS00583">
    <property type="entry name" value="PFKB_KINASES_1"/>
    <property type="match status" value="1"/>
</dbReference>
<comment type="pathway">
    <text evidence="12">Carbohydrate metabolism; D-ribose degradation; D-ribose 5-phosphate from beta-D-ribopyranose: step 2/2.</text>
</comment>
<evidence type="ECO:0000313" key="15">
    <source>
        <dbReference type="EMBL" id="RRO86506.1"/>
    </source>
</evidence>
<dbReference type="PANTHER" id="PTHR10584:SF166">
    <property type="entry name" value="RIBOKINASE"/>
    <property type="match status" value="1"/>
</dbReference>
<dbReference type="AlphaFoldDB" id="A0A426PYP3"/>
<dbReference type="GO" id="GO:0005829">
    <property type="term" value="C:cytosol"/>
    <property type="evidence" value="ECO:0007669"/>
    <property type="project" value="TreeGrafter"/>
</dbReference>
<evidence type="ECO:0000256" key="11">
    <source>
        <dbReference type="ARBA" id="ARBA00023277"/>
    </source>
</evidence>
<keyword evidence="12" id="KW-0963">Cytoplasm</keyword>
<dbReference type="UniPathway" id="UPA00916">
    <property type="reaction ID" value="UER00889"/>
</dbReference>
<keyword evidence="5 12" id="KW-0479">Metal-binding</keyword>
<protein>
    <recommendedName>
        <fullName evidence="3 12">Ribokinase</fullName>
        <shortName evidence="12">RK</shortName>
        <ecNumber evidence="2 12">2.7.1.15</ecNumber>
    </recommendedName>
</protein>
<feature type="binding site" evidence="12">
    <location>
        <begin position="45"/>
        <end position="47"/>
    </location>
    <ligand>
        <name>substrate</name>
    </ligand>
</feature>